<evidence type="ECO:0000256" key="6">
    <source>
        <dbReference type="ARBA" id="ARBA00022833"/>
    </source>
</evidence>
<comment type="similarity">
    <text evidence="2">Belongs to the krueppel C2H2-type zinc-finger protein family.</text>
</comment>
<evidence type="ECO:0000256" key="5">
    <source>
        <dbReference type="ARBA" id="ARBA00022771"/>
    </source>
</evidence>
<keyword evidence="10" id="KW-0539">Nucleus</keyword>
<dbReference type="AlphaFoldDB" id="A0A9P0DSR6"/>
<evidence type="ECO:0000259" key="13">
    <source>
        <dbReference type="PROSITE" id="PS50157"/>
    </source>
</evidence>
<dbReference type="PANTHER" id="PTHR24390:SF159">
    <property type="entry name" value="GROWTH FACTOR INDEPENDENT 1 TRANSCRIPTIONAL REPRESSOR"/>
    <property type="match status" value="1"/>
</dbReference>
<gene>
    <name evidence="15" type="ORF">PHAECO_LOCUS10127</name>
</gene>
<dbReference type="PROSITE" id="PS50157">
    <property type="entry name" value="ZINC_FINGER_C2H2_2"/>
    <property type="match status" value="7"/>
</dbReference>
<dbReference type="GO" id="GO:0003700">
    <property type="term" value="F:DNA-binding transcription factor activity"/>
    <property type="evidence" value="ECO:0007669"/>
    <property type="project" value="TreeGrafter"/>
</dbReference>
<feature type="domain" description="C2H2-type" evidence="13">
    <location>
        <begin position="439"/>
        <end position="466"/>
    </location>
</feature>
<feature type="domain" description="C2H2-type" evidence="13">
    <location>
        <begin position="467"/>
        <end position="494"/>
    </location>
</feature>
<dbReference type="GO" id="GO:0008270">
    <property type="term" value="F:zinc ion binding"/>
    <property type="evidence" value="ECO:0007669"/>
    <property type="project" value="UniProtKB-UniRule"/>
</dbReference>
<feature type="binding site" evidence="12">
    <location>
        <position position="22"/>
    </location>
    <ligand>
        <name>Zn(2+)</name>
        <dbReference type="ChEBI" id="CHEBI:29105"/>
    </ligand>
</feature>
<keyword evidence="8" id="KW-0238">DNA-binding</keyword>
<evidence type="ECO:0000256" key="9">
    <source>
        <dbReference type="ARBA" id="ARBA00023163"/>
    </source>
</evidence>
<dbReference type="PROSITE" id="PS51915">
    <property type="entry name" value="ZAD"/>
    <property type="match status" value="1"/>
</dbReference>
<evidence type="ECO:0000256" key="7">
    <source>
        <dbReference type="ARBA" id="ARBA00023015"/>
    </source>
</evidence>
<keyword evidence="4" id="KW-0677">Repeat</keyword>
<dbReference type="Pfam" id="PF00096">
    <property type="entry name" value="zf-C2H2"/>
    <property type="match status" value="5"/>
</dbReference>
<keyword evidence="9" id="KW-0804">Transcription</keyword>
<keyword evidence="16" id="KW-1185">Reference proteome</keyword>
<evidence type="ECO:0000256" key="8">
    <source>
        <dbReference type="ARBA" id="ARBA00023125"/>
    </source>
</evidence>
<dbReference type="SUPFAM" id="SSF57716">
    <property type="entry name" value="Glucocorticoid receptor-like (DNA-binding domain)"/>
    <property type="match status" value="1"/>
</dbReference>
<dbReference type="SMART" id="SM00868">
    <property type="entry name" value="zf-AD"/>
    <property type="match status" value="1"/>
</dbReference>
<evidence type="ECO:0000256" key="11">
    <source>
        <dbReference type="PROSITE-ProRule" id="PRU00042"/>
    </source>
</evidence>
<feature type="domain" description="C2H2-type" evidence="13">
    <location>
        <begin position="383"/>
        <end position="410"/>
    </location>
</feature>
<evidence type="ECO:0000313" key="16">
    <source>
        <dbReference type="Proteomes" id="UP001153737"/>
    </source>
</evidence>
<comment type="subcellular location">
    <subcellularLocation>
        <location evidence="1">Nucleus</location>
    </subcellularLocation>
</comment>
<feature type="binding site" evidence="12">
    <location>
        <position position="25"/>
    </location>
    <ligand>
        <name>Zn(2+)</name>
        <dbReference type="ChEBI" id="CHEBI:29105"/>
    </ligand>
</feature>
<dbReference type="PANTHER" id="PTHR24390">
    <property type="entry name" value="ZINC FINGER PROTEIN"/>
    <property type="match status" value="1"/>
</dbReference>
<dbReference type="GO" id="GO:0000978">
    <property type="term" value="F:RNA polymerase II cis-regulatory region sequence-specific DNA binding"/>
    <property type="evidence" value="ECO:0007669"/>
    <property type="project" value="TreeGrafter"/>
</dbReference>
<accession>A0A9P0DSR6</accession>
<evidence type="ECO:0000259" key="14">
    <source>
        <dbReference type="PROSITE" id="PS51915"/>
    </source>
</evidence>
<dbReference type="SUPFAM" id="SSF57667">
    <property type="entry name" value="beta-beta-alpha zinc fingers"/>
    <property type="match status" value="4"/>
</dbReference>
<dbReference type="Proteomes" id="UP001153737">
    <property type="component" value="Chromosome 6"/>
</dbReference>
<sequence>MEKTLPKSRTSYKNRTKMQLQCRVCFTQSNNVMFDLNDELQLEAKVKISYLQALRQVTSSKVSQYEPYPTSICPVCASLLKMALQLIIQYKTTQLKLNEMFNFSSDETDEGDTKEEDYFQENKPSVELIYKDKKFNVQELVVVEDVNQKTCDYQGFLNNLGREVTATFADYQNLRKKCKEEIEINEVSVAVKEKDRYVPVKEIQIDQSSNQIEYIVEDVIDAGDVKIEDIDIKNENHYRVITSKPEKEAENENNEYTRTESADVIDDFIIKKSKMAMSNNSEIQRIKDEGLKSGFFQCEICAKIYSSWRKLRLHRSRIHLTKDKTYTYTCEICGVQCKSKSTFIHHKLKHTGKRFKCEVCNKSYFTKALLKVHKLGHANERQHLCQVCGATFNYPNALIYHMRLHTGEKSYKCEFCQKMFRMPGALNRHRRTHTNDRPYKCQFCDKRFRSLGEVKSHECIHTGHRPYSCPLCPKGFYKTHNMRVHMLSHPGPYRCPFCPRGLAAPHLLPLHVKTSHKGRTVGPEGVELVEEEDSQGSEEVVYYVEEGGLEGDFEGGLEENLEGEMAVNLEEELEGEQVIC</sequence>
<keyword evidence="5 11" id="KW-0863">Zinc-finger</keyword>
<dbReference type="EMBL" id="OU896712">
    <property type="protein sequence ID" value="CAH1173541.1"/>
    <property type="molecule type" value="Genomic_DNA"/>
</dbReference>
<evidence type="ECO:0000256" key="10">
    <source>
        <dbReference type="ARBA" id="ARBA00023242"/>
    </source>
</evidence>
<evidence type="ECO:0000313" key="15">
    <source>
        <dbReference type="EMBL" id="CAH1173541.1"/>
    </source>
</evidence>
<dbReference type="InterPro" id="IPR036236">
    <property type="entry name" value="Znf_C2H2_sf"/>
</dbReference>
<feature type="domain" description="ZAD" evidence="14">
    <location>
        <begin position="20"/>
        <end position="100"/>
    </location>
</feature>
<dbReference type="PROSITE" id="PS00028">
    <property type="entry name" value="ZINC_FINGER_C2H2_1"/>
    <property type="match status" value="8"/>
</dbReference>
<dbReference type="SMART" id="SM00355">
    <property type="entry name" value="ZnF_C2H2"/>
    <property type="match status" value="8"/>
</dbReference>
<proteinExistence type="inferred from homology"/>
<dbReference type="InterPro" id="IPR012934">
    <property type="entry name" value="Znf_AD"/>
</dbReference>
<evidence type="ECO:0000256" key="12">
    <source>
        <dbReference type="PROSITE-ProRule" id="PRU01263"/>
    </source>
</evidence>
<name>A0A9P0DSR6_PHACE</name>
<keyword evidence="7" id="KW-0805">Transcription regulation</keyword>
<feature type="domain" description="C2H2-type" evidence="13">
    <location>
        <begin position="296"/>
        <end position="324"/>
    </location>
</feature>
<keyword evidence="6 12" id="KW-0862">Zinc</keyword>
<evidence type="ECO:0000256" key="1">
    <source>
        <dbReference type="ARBA" id="ARBA00004123"/>
    </source>
</evidence>
<keyword evidence="3 12" id="KW-0479">Metal-binding</keyword>
<dbReference type="GO" id="GO:0006357">
    <property type="term" value="P:regulation of transcription by RNA polymerase II"/>
    <property type="evidence" value="ECO:0007669"/>
    <property type="project" value="TreeGrafter"/>
</dbReference>
<dbReference type="Gene3D" id="3.30.160.60">
    <property type="entry name" value="Classic Zinc Finger"/>
    <property type="match status" value="5"/>
</dbReference>
<feature type="binding site" evidence="12">
    <location>
        <position position="73"/>
    </location>
    <ligand>
        <name>Zn(2+)</name>
        <dbReference type="ChEBI" id="CHEBI:29105"/>
    </ligand>
</feature>
<evidence type="ECO:0000256" key="2">
    <source>
        <dbReference type="ARBA" id="ARBA00006991"/>
    </source>
</evidence>
<feature type="binding site" evidence="12">
    <location>
        <position position="76"/>
    </location>
    <ligand>
        <name>Zn(2+)</name>
        <dbReference type="ChEBI" id="CHEBI:29105"/>
    </ligand>
</feature>
<evidence type="ECO:0000256" key="3">
    <source>
        <dbReference type="ARBA" id="ARBA00022723"/>
    </source>
</evidence>
<dbReference type="FunFam" id="3.30.160.60:FF:001370">
    <property type="entry name" value="Zinc finger protein"/>
    <property type="match status" value="1"/>
</dbReference>
<reference evidence="15" key="1">
    <citation type="submission" date="2022-01" db="EMBL/GenBank/DDBJ databases">
        <authorList>
            <person name="King R."/>
        </authorList>
    </citation>
    <scope>NUCLEOTIDE SEQUENCE</scope>
</reference>
<evidence type="ECO:0000256" key="4">
    <source>
        <dbReference type="ARBA" id="ARBA00022737"/>
    </source>
</evidence>
<feature type="domain" description="C2H2-type" evidence="13">
    <location>
        <begin position="328"/>
        <end position="355"/>
    </location>
</feature>
<reference evidence="15" key="2">
    <citation type="submission" date="2022-10" db="EMBL/GenBank/DDBJ databases">
        <authorList>
            <consortium name="ENA_rothamsted_submissions"/>
            <consortium name="culmorum"/>
            <person name="King R."/>
        </authorList>
    </citation>
    <scope>NUCLEOTIDE SEQUENCE</scope>
</reference>
<dbReference type="FunFam" id="3.30.160.60:FF:000264">
    <property type="entry name" value="Zinc finger protein 236"/>
    <property type="match status" value="1"/>
</dbReference>
<dbReference type="InterPro" id="IPR013087">
    <property type="entry name" value="Znf_C2H2_type"/>
</dbReference>
<protein>
    <submittedName>
        <fullName evidence="15">Uncharacterized protein</fullName>
    </submittedName>
</protein>
<feature type="domain" description="C2H2-type" evidence="13">
    <location>
        <begin position="411"/>
        <end position="438"/>
    </location>
</feature>
<organism evidence="15 16">
    <name type="scientific">Phaedon cochleariae</name>
    <name type="common">Mustard beetle</name>
    <dbReference type="NCBI Taxonomy" id="80249"/>
    <lineage>
        <taxon>Eukaryota</taxon>
        <taxon>Metazoa</taxon>
        <taxon>Ecdysozoa</taxon>
        <taxon>Arthropoda</taxon>
        <taxon>Hexapoda</taxon>
        <taxon>Insecta</taxon>
        <taxon>Pterygota</taxon>
        <taxon>Neoptera</taxon>
        <taxon>Endopterygota</taxon>
        <taxon>Coleoptera</taxon>
        <taxon>Polyphaga</taxon>
        <taxon>Cucujiformia</taxon>
        <taxon>Chrysomeloidea</taxon>
        <taxon>Chrysomelidae</taxon>
        <taxon>Chrysomelinae</taxon>
        <taxon>Chrysomelini</taxon>
        <taxon>Phaedon</taxon>
    </lineage>
</organism>
<dbReference type="GO" id="GO:0005634">
    <property type="term" value="C:nucleus"/>
    <property type="evidence" value="ECO:0007669"/>
    <property type="project" value="UniProtKB-SubCell"/>
</dbReference>
<dbReference type="Pfam" id="PF12874">
    <property type="entry name" value="zf-met"/>
    <property type="match status" value="1"/>
</dbReference>
<dbReference type="OrthoDB" id="8113227at2759"/>
<feature type="domain" description="C2H2-type" evidence="13">
    <location>
        <begin position="355"/>
        <end position="382"/>
    </location>
</feature>